<accession>A0A3G8ZKE6</accession>
<dbReference type="RefSeq" id="WP_124798010.1">
    <property type="nucleotide sequence ID" value="NZ_CP034170.1"/>
</dbReference>
<feature type="chain" id="PRO_5018048443" description="DUF3558 domain-containing protein" evidence="2">
    <location>
        <begin position="42"/>
        <end position="250"/>
    </location>
</feature>
<reference evidence="3 4" key="1">
    <citation type="submission" date="2018-11" db="EMBL/GenBank/DDBJ databases">
        <authorList>
            <person name="Da X."/>
        </authorList>
    </citation>
    <scope>NUCLEOTIDE SEQUENCE [LARGE SCALE GENOMIC DNA]</scope>
    <source>
        <strain evidence="3 4">S14-144</strain>
    </source>
</reference>
<evidence type="ECO:0008006" key="5">
    <source>
        <dbReference type="Google" id="ProtNLM"/>
    </source>
</evidence>
<feature type="signal peptide" evidence="2">
    <location>
        <begin position="1"/>
        <end position="41"/>
    </location>
</feature>
<gene>
    <name evidence="3" type="ORF">EH165_03270</name>
</gene>
<proteinExistence type="predicted"/>
<keyword evidence="4" id="KW-1185">Reference proteome</keyword>
<sequence length="250" mass="23998">MTQLPRRHSPARGRIALTAFCTAVILAASACSSDSPGSATAAPGASAASPAAASAAPADPTVDSAQPGAPDAAPAQTVQVPDAGSADSGGSGTVVDTTGLCGLITPAEVSAVTGEYVFLNATDIGSEEMPHCIYGAGANLSAISIAAEPAQGYLGGEVATASPKEAVATFISAQELTVGDPMSKEILVGSIPAAQTTGHSITTAPNASISFLSGATVIVVTFDGQGLNVDPASLAGPAIAVAGVAAAKVG</sequence>
<feature type="region of interest" description="Disordered" evidence="1">
    <location>
        <begin position="51"/>
        <end position="91"/>
    </location>
</feature>
<dbReference type="EMBL" id="CP034170">
    <property type="protein sequence ID" value="AZI57325.1"/>
    <property type="molecule type" value="Genomic_DNA"/>
</dbReference>
<dbReference type="Proteomes" id="UP000268084">
    <property type="component" value="Chromosome"/>
</dbReference>
<evidence type="ECO:0000256" key="2">
    <source>
        <dbReference type="SAM" id="SignalP"/>
    </source>
</evidence>
<keyword evidence="2" id="KW-0732">Signal</keyword>
<evidence type="ECO:0000313" key="3">
    <source>
        <dbReference type="EMBL" id="AZI57325.1"/>
    </source>
</evidence>
<dbReference type="AlphaFoldDB" id="A0A3G8ZKE6"/>
<name>A0A3G8ZKE6_9ACTN</name>
<organism evidence="3 4">
    <name type="scientific">Nakamurella antarctica</name>
    <dbReference type="NCBI Taxonomy" id="1902245"/>
    <lineage>
        <taxon>Bacteria</taxon>
        <taxon>Bacillati</taxon>
        <taxon>Actinomycetota</taxon>
        <taxon>Actinomycetes</taxon>
        <taxon>Nakamurellales</taxon>
        <taxon>Nakamurellaceae</taxon>
        <taxon>Nakamurella</taxon>
    </lineage>
</organism>
<feature type="compositionally biased region" description="Low complexity" evidence="1">
    <location>
        <begin position="51"/>
        <end position="86"/>
    </location>
</feature>
<evidence type="ECO:0000313" key="4">
    <source>
        <dbReference type="Proteomes" id="UP000268084"/>
    </source>
</evidence>
<protein>
    <recommendedName>
        <fullName evidence="5">DUF3558 domain-containing protein</fullName>
    </recommendedName>
</protein>
<evidence type="ECO:0000256" key="1">
    <source>
        <dbReference type="SAM" id="MobiDB-lite"/>
    </source>
</evidence>
<dbReference type="PROSITE" id="PS51257">
    <property type="entry name" value="PROKAR_LIPOPROTEIN"/>
    <property type="match status" value="1"/>
</dbReference>
<reference evidence="3 4" key="2">
    <citation type="submission" date="2018-12" db="EMBL/GenBank/DDBJ databases">
        <title>Nakamurella antarcticus sp. nov., isolated from Antarctica South Shetland Islands soil.</title>
        <authorList>
            <person name="Peng F."/>
        </authorList>
    </citation>
    <scope>NUCLEOTIDE SEQUENCE [LARGE SCALE GENOMIC DNA]</scope>
    <source>
        <strain evidence="3 4">S14-144</strain>
    </source>
</reference>
<dbReference type="KEGG" id="nak:EH165_03270"/>